<reference evidence="7 8" key="1">
    <citation type="submission" date="2024-06" db="EMBL/GenBank/DDBJ databases">
        <authorList>
            <person name="Li Z."/>
            <person name="Jiang Y."/>
        </authorList>
    </citation>
    <scope>NUCLEOTIDE SEQUENCE [LARGE SCALE GENOMIC DNA]</scope>
    <source>
        <strain evidence="7 8">HSW-8</strain>
    </source>
</reference>
<gene>
    <name evidence="7" type="ORF">ABSH63_12460</name>
</gene>
<protein>
    <submittedName>
        <fullName evidence="7">Efflux RND transporter periplasmic adaptor subunit</fullName>
    </submittedName>
</protein>
<evidence type="ECO:0000259" key="5">
    <source>
        <dbReference type="Pfam" id="PF25973"/>
    </source>
</evidence>
<evidence type="ECO:0000313" key="7">
    <source>
        <dbReference type="EMBL" id="MES0874808.1"/>
    </source>
</evidence>
<keyword evidence="3" id="KW-0732">Signal</keyword>
<name>A0ABV2AC34_9GAMM</name>
<dbReference type="InterPro" id="IPR058792">
    <property type="entry name" value="Beta-barrel_RND_2"/>
</dbReference>
<dbReference type="Pfam" id="PF25989">
    <property type="entry name" value="YknX_C"/>
    <property type="match status" value="1"/>
</dbReference>
<dbReference type="NCBIfam" id="TIGR01730">
    <property type="entry name" value="RND_mfp"/>
    <property type="match status" value="1"/>
</dbReference>
<proteinExistence type="inferred from homology"/>
<keyword evidence="8" id="KW-1185">Reference proteome</keyword>
<comment type="similarity">
    <text evidence="1">Belongs to the membrane fusion protein (MFP) (TC 8.A.1) family.</text>
</comment>
<dbReference type="PANTHER" id="PTHR30469:SF38">
    <property type="entry name" value="HLYD FAMILY SECRETION PROTEIN"/>
    <property type="match status" value="1"/>
</dbReference>
<dbReference type="InterPro" id="IPR006143">
    <property type="entry name" value="RND_pump_MFP"/>
</dbReference>
<dbReference type="InterPro" id="IPR058637">
    <property type="entry name" value="YknX-like_C"/>
</dbReference>
<feature type="signal peptide" evidence="3">
    <location>
        <begin position="1"/>
        <end position="20"/>
    </location>
</feature>
<dbReference type="Pfam" id="PF25954">
    <property type="entry name" value="Beta-barrel_RND_2"/>
    <property type="match status" value="1"/>
</dbReference>
<feature type="domain" description="YknX-like C-terminal permuted SH3-like" evidence="6">
    <location>
        <begin position="276"/>
        <end position="343"/>
    </location>
</feature>
<feature type="domain" description="CusB-like beta-barrel" evidence="4">
    <location>
        <begin position="198"/>
        <end position="267"/>
    </location>
</feature>
<organism evidence="7 8">
    <name type="scientific">Sinimarinibacterium thermocellulolyticum</name>
    <dbReference type="NCBI Taxonomy" id="3170016"/>
    <lineage>
        <taxon>Bacteria</taxon>
        <taxon>Pseudomonadati</taxon>
        <taxon>Pseudomonadota</taxon>
        <taxon>Gammaproteobacteria</taxon>
        <taxon>Nevskiales</taxon>
        <taxon>Nevskiaceae</taxon>
        <taxon>Sinimarinibacterium</taxon>
    </lineage>
</organism>
<evidence type="ECO:0000259" key="6">
    <source>
        <dbReference type="Pfam" id="PF25989"/>
    </source>
</evidence>
<dbReference type="SUPFAM" id="SSF111369">
    <property type="entry name" value="HlyD-like secretion proteins"/>
    <property type="match status" value="1"/>
</dbReference>
<sequence>MSVRMGALALMAAVALSACGDGSARGKDKAEQQARIPVETVRVQTGPIAAAYRGTATLQAEDEATVTAKQSGVIERVLVEEGERVRAGQVLAKLETERLELELARAKATLDQLEQDFRRNELVYARKLIAREVYERAKYELDGARASFELARLALQEAEIKAPFDGVVSLRHVKVGNTIQAGSPAFRITRMDRLEAQIFVPERDIHKLAPGQPATLVVDAWPDKRFQGRILRVNPVVDAATGTVKVTVAMAPDQPELRPGMFGRVEIVYDRRANALLVPKDAVLTEDEQHSVFVVSEGRAHRRSIRVGYSDADHYEVLDGLKAGEELVVTGQTSLRDASEVEVVNALAPAPAVASGADARS</sequence>
<evidence type="ECO:0000313" key="8">
    <source>
        <dbReference type="Proteomes" id="UP001465331"/>
    </source>
</evidence>
<evidence type="ECO:0000259" key="4">
    <source>
        <dbReference type="Pfam" id="PF25954"/>
    </source>
</evidence>
<keyword evidence="2" id="KW-0175">Coiled coil</keyword>
<dbReference type="Gene3D" id="2.40.30.170">
    <property type="match status" value="1"/>
</dbReference>
<dbReference type="Gene3D" id="2.40.50.100">
    <property type="match status" value="1"/>
</dbReference>
<accession>A0ABV2AC34</accession>
<dbReference type="RefSeq" id="WP_352890191.1">
    <property type="nucleotide sequence ID" value="NZ_JBEPIJ010000015.1"/>
</dbReference>
<dbReference type="EMBL" id="JBEPIJ010000015">
    <property type="protein sequence ID" value="MES0874808.1"/>
    <property type="molecule type" value="Genomic_DNA"/>
</dbReference>
<feature type="coiled-coil region" evidence="2">
    <location>
        <begin position="91"/>
        <end position="123"/>
    </location>
</feature>
<evidence type="ECO:0000256" key="1">
    <source>
        <dbReference type="ARBA" id="ARBA00009477"/>
    </source>
</evidence>
<dbReference type="PROSITE" id="PS51257">
    <property type="entry name" value="PROKAR_LIPOPROTEIN"/>
    <property type="match status" value="1"/>
</dbReference>
<comment type="caution">
    <text evidence="7">The sequence shown here is derived from an EMBL/GenBank/DDBJ whole genome shotgun (WGS) entry which is preliminary data.</text>
</comment>
<feature type="chain" id="PRO_5046285579" evidence="3">
    <location>
        <begin position="21"/>
        <end position="361"/>
    </location>
</feature>
<evidence type="ECO:0000256" key="2">
    <source>
        <dbReference type="SAM" id="Coils"/>
    </source>
</evidence>
<dbReference type="Gene3D" id="1.10.287.470">
    <property type="entry name" value="Helix hairpin bin"/>
    <property type="match status" value="1"/>
</dbReference>
<dbReference type="InterPro" id="IPR058647">
    <property type="entry name" value="BSH_CzcB-like"/>
</dbReference>
<dbReference type="Gene3D" id="2.40.420.20">
    <property type="match status" value="1"/>
</dbReference>
<dbReference type="Pfam" id="PF25973">
    <property type="entry name" value="BSH_CzcB"/>
    <property type="match status" value="1"/>
</dbReference>
<feature type="domain" description="CzcB-like barrel-sandwich hybrid" evidence="5">
    <location>
        <begin position="64"/>
        <end position="189"/>
    </location>
</feature>
<dbReference type="PANTHER" id="PTHR30469">
    <property type="entry name" value="MULTIDRUG RESISTANCE PROTEIN MDTA"/>
    <property type="match status" value="1"/>
</dbReference>
<dbReference type="Proteomes" id="UP001465331">
    <property type="component" value="Unassembled WGS sequence"/>
</dbReference>
<evidence type="ECO:0000256" key="3">
    <source>
        <dbReference type="SAM" id="SignalP"/>
    </source>
</evidence>